<protein>
    <recommendedName>
        <fullName evidence="1">Glutaredoxin domain-containing protein</fullName>
    </recommendedName>
</protein>
<keyword evidence="3" id="KW-1185">Reference proteome</keyword>
<sequence length="102" mass="11621">MYQIQALKEISEFVLVMTEVVCMTNVTIFKSDHCSACHEAISYFEQLGIHYKQLDVTFNQSNFNEMLRKGGIATPFIIIGSQSFEFFDPDKIKEALACDKAL</sequence>
<dbReference type="CDD" id="cd02976">
    <property type="entry name" value="NrdH"/>
    <property type="match status" value="1"/>
</dbReference>
<dbReference type="InterPro" id="IPR002109">
    <property type="entry name" value="Glutaredoxin"/>
</dbReference>
<dbReference type="Proteomes" id="UP000467637">
    <property type="component" value="Unassembled WGS sequence"/>
</dbReference>
<gene>
    <name evidence="2" type="ORF">GON05_32310</name>
</gene>
<dbReference type="Pfam" id="PF00462">
    <property type="entry name" value="Glutaredoxin"/>
    <property type="match status" value="1"/>
</dbReference>
<proteinExistence type="predicted"/>
<reference evidence="2 3" key="1">
    <citation type="submission" date="2019-12" db="EMBL/GenBank/DDBJ databases">
        <authorList>
            <person name="Huq M.A."/>
        </authorList>
    </citation>
    <scope>NUCLEOTIDE SEQUENCE [LARGE SCALE GENOMIC DNA]</scope>
    <source>
        <strain evidence="2 3">MAH-34</strain>
    </source>
</reference>
<dbReference type="Gene3D" id="3.40.30.10">
    <property type="entry name" value="Glutaredoxin"/>
    <property type="match status" value="1"/>
</dbReference>
<accession>A0ABW9UGJ2</accession>
<dbReference type="InterPro" id="IPR036249">
    <property type="entry name" value="Thioredoxin-like_sf"/>
</dbReference>
<feature type="domain" description="Glutaredoxin" evidence="1">
    <location>
        <begin position="26"/>
        <end position="82"/>
    </location>
</feature>
<comment type="caution">
    <text evidence="2">The sequence shown here is derived from an EMBL/GenBank/DDBJ whole genome shotgun (WGS) entry which is preliminary data.</text>
</comment>
<organism evidence="2 3">
    <name type="scientific">Paenibacillus anseongense</name>
    <dbReference type="NCBI Taxonomy" id="2682845"/>
    <lineage>
        <taxon>Bacteria</taxon>
        <taxon>Bacillati</taxon>
        <taxon>Bacillota</taxon>
        <taxon>Bacilli</taxon>
        <taxon>Bacillales</taxon>
        <taxon>Paenibacillaceae</taxon>
        <taxon>Paenibacillus</taxon>
    </lineage>
</organism>
<dbReference type="SUPFAM" id="SSF52833">
    <property type="entry name" value="Thioredoxin-like"/>
    <property type="match status" value="1"/>
</dbReference>
<evidence type="ECO:0000259" key="1">
    <source>
        <dbReference type="Pfam" id="PF00462"/>
    </source>
</evidence>
<name>A0ABW9UGJ2_9BACL</name>
<dbReference type="EMBL" id="WSEM01000034">
    <property type="protein sequence ID" value="MVQ39287.1"/>
    <property type="molecule type" value="Genomic_DNA"/>
</dbReference>
<evidence type="ECO:0000313" key="2">
    <source>
        <dbReference type="EMBL" id="MVQ39287.1"/>
    </source>
</evidence>
<evidence type="ECO:0000313" key="3">
    <source>
        <dbReference type="Proteomes" id="UP000467637"/>
    </source>
</evidence>